<dbReference type="Gene3D" id="3.30.9.10">
    <property type="entry name" value="D-Amino Acid Oxidase, subunit A, domain 2"/>
    <property type="match status" value="1"/>
</dbReference>
<evidence type="ECO:0000256" key="7">
    <source>
        <dbReference type="ARBA" id="ARBA00022741"/>
    </source>
</evidence>
<evidence type="ECO:0000256" key="9">
    <source>
        <dbReference type="ARBA" id="ARBA00022798"/>
    </source>
</evidence>
<feature type="binding site" evidence="14">
    <location>
        <position position="83"/>
    </location>
    <ligand>
        <name>sn-glycerol 3-phosphate</name>
        <dbReference type="ChEBI" id="CHEBI:57597"/>
    </ligand>
</feature>
<dbReference type="FunFam" id="3.30.420.40:FF:000007">
    <property type="entry name" value="Glycerol kinase"/>
    <property type="match status" value="1"/>
</dbReference>
<comment type="caution">
    <text evidence="20">The sequence shown here is derived from an EMBL/GenBank/DDBJ whole genome shotgun (WGS) entry which is preliminary data.</text>
</comment>
<feature type="domain" description="FAD dependent oxidoreductase" evidence="17">
    <location>
        <begin position="526"/>
        <end position="853"/>
    </location>
</feature>
<dbReference type="PANTHER" id="PTHR10196">
    <property type="entry name" value="SUGAR KINASE"/>
    <property type="match status" value="1"/>
</dbReference>
<dbReference type="PATRIC" id="fig|1300343.5.peg.1192"/>
<feature type="binding site" evidence="14">
    <location>
        <position position="242"/>
    </location>
    <ligand>
        <name>glycerol</name>
        <dbReference type="ChEBI" id="CHEBI:17754"/>
    </ligand>
</feature>
<evidence type="ECO:0000313" key="20">
    <source>
        <dbReference type="EMBL" id="KGO07400.1"/>
    </source>
</evidence>
<feature type="binding site" evidence="14">
    <location>
        <position position="17"/>
    </location>
    <ligand>
        <name>ADP</name>
        <dbReference type="ChEBI" id="CHEBI:456216"/>
    </ligand>
</feature>
<keyword evidence="8 14" id="KW-0418">Kinase</keyword>
<keyword evidence="9 14" id="KW-0319">Glycerol metabolism</keyword>
<dbReference type="InterPro" id="IPR018483">
    <property type="entry name" value="Carb_kinase_FGGY_CS"/>
</dbReference>
<dbReference type="GO" id="GO:0005524">
    <property type="term" value="F:ATP binding"/>
    <property type="evidence" value="ECO:0007669"/>
    <property type="project" value="UniProtKB-UniRule"/>
</dbReference>
<feature type="binding site" evidence="14">
    <location>
        <position position="15"/>
    </location>
    <ligand>
        <name>ATP</name>
        <dbReference type="ChEBI" id="CHEBI:30616"/>
    </ligand>
</feature>
<evidence type="ECO:0000259" key="17">
    <source>
        <dbReference type="Pfam" id="PF01266"/>
    </source>
</evidence>
<evidence type="ECO:0000256" key="4">
    <source>
        <dbReference type="ARBA" id="ARBA00009156"/>
    </source>
</evidence>
<dbReference type="PRINTS" id="PR01001">
    <property type="entry name" value="FADG3PDH"/>
</dbReference>
<dbReference type="GO" id="GO:0019563">
    <property type="term" value="P:glycerol catabolic process"/>
    <property type="evidence" value="ECO:0007669"/>
    <property type="project" value="UniProtKB-UniRule"/>
</dbReference>
<comment type="activity regulation">
    <text evidence="14">Inhibited by fructose 1,6-bisphosphate (FBP).</text>
</comment>
<feature type="domain" description="Carbohydrate kinase FGGY C-terminal" evidence="18">
    <location>
        <begin position="259"/>
        <end position="448"/>
    </location>
</feature>
<dbReference type="EC" id="2.7.1.30" evidence="14"/>
<dbReference type="PROSITE" id="PS00445">
    <property type="entry name" value="FGGY_KINASES_2"/>
    <property type="match status" value="1"/>
</dbReference>
<comment type="cofactor">
    <cofactor evidence="1 15">
        <name>FAD</name>
        <dbReference type="ChEBI" id="CHEBI:57692"/>
    </cofactor>
</comment>
<evidence type="ECO:0000256" key="2">
    <source>
        <dbReference type="ARBA" id="ARBA00005190"/>
    </source>
</evidence>
<evidence type="ECO:0000256" key="12">
    <source>
        <dbReference type="ARBA" id="ARBA00023002"/>
    </source>
</evidence>
<keyword evidence="10" id="KW-0274">FAD</keyword>
<dbReference type="CDD" id="cd07786">
    <property type="entry name" value="FGGY_EcGK_like"/>
    <property type="match status" value="1"/>
</dbReference>
<keyword evidence="11 14" id="KW-0067">ATP-binding</keyword>
<feature type="binding site" evidence="14">
    <location>
        <position position="409"/>
    </location>
    <ligand>
        <name>ADP</name>
        <dbReference type="ChEBI" id="CHEBI:456216"/>
    </ligand>
</feature>
<feature type="domain" description="Alpha-glycerophosphate oxidase C-terminal" evidence="19">
    <location>
        <begin position="931"/>
        <end position="1035"/>
    </location>
</feature>
<dbReference type="GO" id="GO:0005829">
    <property type="term" value="C:cytosol"/>
    <property type="evidence" value="ECO:0007669"/>
    <property type="project" value="TreeGrafter"/>
</dbReference>
<keyword evidence="5 15" id="KW-0285">Flavoprotein</keyword>
<feature type="domain" description="Carbohydrate kinase FGGY N-terminal" evidence="16">
    <location>
        <begin position="5"/>
        <end position="249"/>
    </location>
</feature>
<dbReference type="GO" id="GO:0004370">
    <property type="term" value="F:glycerol kinase activity"/>
    <property type="evidence" value="ECO:0007669"/>
    <property type="project" value="UniProtKB-UniRule"/>
</dbReference>
<comment type="catalytic activity">
    <reaction evidence="13 14">
        <text>glycerol + ATP = sn-glycerol 3-phosphate + ADP + H(+)</text>
        <dbReference type="Rhea" id="RHEA:21644"/>
        <dbReference type="ChEBI" id="CHEBI:15378"/>
        <dbReference type="ChEBI" id="CHEBI:17754"/>
        <dbReference type="ChEBI" id="CHEBI:30616"/>
        <dbReference type="ChEBI" id="CHEBI:57597"/>
        <dbReference type="ChEBI" id="CHEBI:456216"/>
        <dbReference type="EC" id="2.7.1.30"/>
    </reaction>
</comment>
<dbReference type="Pfam" id="PF01266">
    <property type="entry name" value="DAO"/>
    <property type="match status" value="1"/>
</dbReference>
<dbReference type="AlphaFoldDB" id="A0A0A2H456"/>
<dbReference type="PROSITE" id="PS00978">
    <property type="entry name" value="FAD_G3PDH_2"/>
    <property type="match status" value="1"/>
</dbReference>
<dbReference type="FunFam" id="3.30.420.40:FF:000008">
    <property type="entry name" value="Glycerol kinase"/>
    <property type="match status" value="1"/>
</dbReference>
<comment type="pathway">
    <text evidence="2 14">Polyol metabolism; glycerol degradation via glycerol kinase pathway; sn-glycerol 3-phosphate from glycerol: step 1/1.</text>
</comment>
<feature type="binding site" evidence="14">
    <location>
        <position position="13"/>
    </location>
    <ligand>
        <name>ATP</name>
        <dbReference type="ChEBI" id="CHEBI:30616"/>
    </ligand>
</feature>
<evidence type="ECO:0000256" key="1">
    <source>
        <dbReference type="ARBA" id="ARBA00001974"/>
    </source>
</evidence>
<feature type="binding site" evidence="14">
    <location>
        <position position="308"/>
    </location>
    <ligand>
        <name>ATP</name>
        <dbReference type="ChEBI" id="CHEBI:30616"/>
    </ligand>
</feature>
<feature type="binding site" evidence="14">
    <location>
        <position position="135"/>
    </location>
    <ligand>
        <name>sn-glycerol 3-phosphate</name>
        <dbReference type="ChEBI" id="CHEBI:57597"/>
    </ligand>
</feature>
<feature type="binding site" evidence="14">
    <location>
        <position position="13"/>
    </location>
    <ligand>
        <name>ADP</name>
        <dbReference type="ChEBI" id="CHEBI:456216"/>
    </ligand>
</feature>
<feature type="binding site" evidence="14">
    <location>
        <position position="243"/>
    </location>
    <ligand>
        <name>glycerol</name>
        <dbReference type="ChEBI" id="CHEBI:17754"/>
    </ligand>
</feature>
<keyword evidence="6 14" id="KW-0808">Transferase</keyword>
<evidence type="ECO:0000256" key="15">
    <source>
        <dbReference type="RuleBase" id="RU361217"/>
    </source>
</evidence>
<feature type="binding site" evidence="14">
    <location>
        <position position="264"/>
    </location>
    <ligand>
        <name>ADP</name>
        <dbReference type="ChEBI" id="CHEBI:456216"/>
    </ligand>
</feature>
<feature type="binding site" evidence="14">
    <location>
        <position position="308"/>
    </location>
    <ligand>
        <name>ADP</name>
        <dbReference type="ChEBI" id="CHEBI:456216"/>
    </ligand>
</feature>
<dbReference type="RefSeq" id="WP_035327417.1">
    <property type="nucleotide sequence ID" value="NZ_CP015125.1"/>
</dbReference>
<evidence type="ECO:0000256" key="10">
    <source>
        <dbReference type="ARBA" id="ARBA00022827"/>
    </source>
</evidence>
<feature type="binding site" evidence="14">
    <location>
        <position position="413"/>
    </location>
    <ligand>
        <name>ADP</name>
        <dbReference type="ChEBI" id="CHEBI:456216"/>
    </ligand>
</feature>
<reference evidence="20 21" key="1">
    <citation type="submission" date="2014-10" db="EMBL/GenBank/DDBJ databases">
        <title>Draft genome sequence of the proteorhodopsin-containing marine bacterium Dokdonia donghaensis.</title>
        <authorList>
            <person name="Gomez-Consarnau L."/>
            <person name="Gonzalez J.M."/>
            <person name="Riedel T."/>
            <person name="Jaenicke S."/>
            <person name="Wagner-Doebler I."/>
            <person name="Fuhrman J.A."/>
        </authorList>
    </citation>
    <scope>NUCLEOTIDE SEQUENCE [LARGE SCALE GENOMIC DNA]</scope>
    <source>
        <strain evidence="20 21">DSW-1</strain>
    </source>
</reference>
<evidence type="ECO:0000256" key="5">
    <source>
        <dbReference type="ARBA" id="ARBA00022630"/>
    </source>
</evidence>
<evidence type="ECO:0000256" key="6">
    <source>
        <dbReference type="ARBA" id="ARBA00022679"/>
    </source>
</evidence>
<proteinExistence type="inferred from homology"/>
<comment type="catalytic activity">
    <reaction evidence="15">
        <text>a quinone + sn-glycerol 3-phosphate = dihydroxyacetone phosphate + a quinol</text>
        <dbReference type="Rhea" id="RHEA:18977"/>
        <dbReference type="ChEBI" id="CHEBI:24646"/>
        <dbReference type="ChEBI" id="CHEBI:57597"/>
        <dbReference type="ChEBI" id="CHEBI:57642"/>
        <dbReference type="ChEBI" id="CHEBI:132124"/>
        <dbReference type="EC" id="1.1.5.3"/>
    </reaction>
</comment>
<dbReference type="Gene3D" id="3.50.50.60">
    <property type="entry name" value="FAD/NAD(P)-binding domain"/>
    <property type="match status" value="1"/>
</dbReference>
<dbReference type="InterPro" id="IPR018485">
    <property type="entry name" value="FGGY_C"/>
</dbReference>
<dbReference type="PROSITE" id="PS00977">
    <property type="entry name" value="FAD_G3PDH_1"/>
    <property type="match status" value="1"/>
</dbReference>
<accession>A0A0A2H456</accession>
<organism evidence="20 21">
    <name type="scientific">Dokdonia donghaensis DSW-1</name>
    <dbReference type="NCBI Taxonomy" id="1300343"/>
    <lineage>
        <taxon>Bacteria</taxon>
        <taxon>Pseudomonadati</taxon>
        <taxon>Bacteroidota</taxon>
        <taxon>Flavobacteriia</taxon>
        <taxon>Flavobacteriales</taxon>
        <taxon>Flavobacteriaceae</taxon>
        <taxon>Dokdonia</taxon>
    </lineage>
</organism>
<dbReference type="InterPro" id="IPR000447">
    <property type="entry name" value="G3P_DH_FAD-dep"/>
</dbReference>
<dbReference type="InterPro" id="IPR018484">
    <property type="entry name" value="FGGY_N"/>
</dbReference>
<comment type="similarity">
    <text evidence="4 14">Belongs to the FGGY kinase family.</text>
</comment>
<feature type="binding site" evidence="14">
    <location>
        <position position="84"/>
    </location>
    <ligand>
        <name>glycerol</name>
        <dbReference type="ChEBI" id="CHEBI:17754"/>
    </ligand>
</feature>
<dbReference type="Proteomes" id="UP000030140">
    <property type="component" value="Unassembled WGS sequence"/>
</dbReference>
<dbReference type="InterPro" id="IPR006076">
    <property type="entry name" value="FAD-dep_OxRdtase"/>
</dbReference>
<keyword evidence="12 15" id="KW-0560">Oxidoreductase</keyword>
<evidence type="ECO:0000259" key="18">
    <source>
        <dbReference type="Pfam" id="PF02782"/>
    </source>
</evidence>
<dbReference type="SUPFAM" id="SSF53067">
    <property type="entry name" value="Actin-like ATPase domain"/>
    <property type="match status" value="2"/>
</dbReference>
<comment type="function">
    <text evidence="14">Key enzyme in the regulation of glycerol uptake and metabolism. Catalyzes the phosphorylation of glycerol to yield sn-glycerol 3-phosphate.</text>
</comment>
<dbReference type="Gene3D" id="3.30.420.40">
    <property type="match status" value="2"/>
</dbReference>
<dbReference type="UniPathway" id="UPA00618">
    <property type="reaction ID" value="UER00672"/>
</dbReference>
<keyword evidence="21" id="KW-1185">Reference proteome</keyword>
<evidence type="ECO:0000313" key="21">
    <source>
        <dbReference type="Proteomes" id="UP000030140"/>
    </source>
</evidence>
<evidence type="ECO:0000259" key="19">
    <source>
        <dbReference type="Pfam" id="PF16901"/>
    </source>
</evidence>
<feature type="binding site" evidence="14">
    <location>
        <position position="409"/>
    </location>
    <ligand>
        <name>ATP</name>
        <dbReference type="ChEBI" id="CHEBI:30616"/>
    </ligand>
</feature>
<dbReference type="Pfam" id="PF02782">
    <property type="entry name" value="FGGY_C"/>
    <property type="match status" value="1"/>
</dbReference>
<sequence>MKKKYIIAFDQGTTSTRAIIFNDQGTIRNIAQKELTQQYPKHGWVEHDPIEIFEAQQATFREVIDTSDISIEEIAGIGITNQRETTVVWDKTTGEPVYNAIVWLDKRTKSICEQLKSQDLGAYVQKNTGLIIDSYFSGTKAKWILDNVEGAFAKAQQGNLLFGTIDTWLIWKFTNGKVHATDHSNASRTLLYNIIDLKWDEKMLEALNIPHSMLPTVQNSASDFGTVELDGHKIPICGVAGDQQASLFGQGGYKSGMAKNTYGTGCFLLMNTGKKPFHSKNGLLTTLCASLPDGKVKYALEGSIFVGGASVQWLRDKLQVIDHAKDTEEICKTTTSSDDLYVVPAFAGLGAPYWDMDAKGAIYGLTLDSGKNDIIKATVDALAYQTRDVLDAMIEDSGKQMKALKVDGGATANNYLMQFQSDILNVEVDRPKMLEVTALGAAFLAGIQAGIWNKKDIAKIRQVDTIFEPAITEYERNKKYTGWKNAVARTKSTTNQMLTTQDDAPMRFSVLDREMQINRAQREKFDLIVIGGGVTGAGIALDASSRGMKVCLIEKNDFASGTSNKSTKLIHGGLRYLKQMEIGLVKESGSERAIVHTLAPHLVVPEKMLLPLIEGGTYGKMMTAIGLKVYDFLANVEGDDKRKMLSAEETASREPLLNKENLVGGGYYAEYRTDDARLTVELLKKAATFGATIINYCEMKSFKYDDDGKIKSLQCFDHNTQKTFKLKAQHYVSAAGPWVDLLRKKDHSMNNKYLHLTKGVHIVFSRERFPLTQSIYFDVPDGRMIFAIPRGRSTYVGTTDTNYNGNLNRVVATKEDANYLLDATNNMFPDLNLEIDDIESNWAGLRPLIHEDGKDPSELSRKDEIFESKTGLISIAGGKLTGYRKMAQRVIDRVLKNVPDKKKEHLVKSYTEKIPLTSEPLQNTKEVDAYQQEIAKRLKESGISNEYQSWYLATTYGKQSDTIIDKMSYFLNGNPEERLVRAEIWYSVHHEMTNSLTDFFVRRTGRLYFDIHSVHQYRNLVQEDMIRYLGWDEARVERENEYLNILVQDASEYYEEEFV</sequence>
<keyword evidence="7 14" id="KW-0547">Nucleotide-binding</keyword>
<dbReference type="InterPro" id="IPR043129">
    <property type="entry name" value="ATPase_NBD"/>
</dbReference>
<feature type="binding site" evidence="14">
    <location>
        <position position="14"/>
    </location>
    <ligand>
        <name>ATP</name>
        <dbReference type="ChEBI" id="CHEBI:30616"/>
    </ligand>
</feature>
<dbReference type="InterPro" id="IPR038299">
    <property type="entry name" value="DAO_C_sf"/>
</dbReference>
<dbReference type="Pfam" id="PF16901">
    <property type="entry name" value="DAO_C"/>
    <property type="match status" value="1"/>
</dbReference>
<gene>
    <name evidence="14" type="primary">glpK</name>
    <name evidence="20" type="ORF">NV36_11510</name>
</gene>
<dbReference type="SUPFAM" id="SSF51905">
    <property type="entry name" value="FAD/NAD(P)-binding domain"/>
    <property type="match status" value="1"/>
</dbReference>
<dbReference type="KEGG" id="ddo:I597_1181"/>
<dbReference type="Gene3D" id="1.10.8.870">
    <property type="entry name" value="Alpha-glycerophosphate oxidase, cap domain"/>
    <property type="match status" value="1"/>
</dbReference>
<dbReference type="EMBL" id="JSAQ01000001">
    <property type="protein sequence ID" value="KGO07400.1"/>
    <property type="molecule type" value="Genomic_DNA"/>
</dbReference>
<feature type="binding site" evidence="14">
    <location>
        <position position="13"/>
    </location>
    <ligand>
        <name>sn-glycerol 3-phosphate</name>
        <dbReference type="ChEBI" id="CHEBI:57597"/>
    </ligand>
</feature>
<evidence type="ECO:0000256" key="13">
    <source>
        <dbReference type="ARBA" id="ARBA00052101"/>
    </source>
</evidence>
<dbReference type="HAMAP" id="MF_00186">
    <property type="entry name" value="Glycerol_kin"/>
    <property type="match status" value="1"/>
</dbReference>
<dbReference type="InterPro" id="IPR005999">
    <property type="entry name" value="Glycerol_kin"/>
</dbReference>
<protein>
    <recommendedName>
        <fullName evidence="14">Glycerol kinase</fullName>
        <ecNumber evidence="14">2.7.1.30</ecNumber>
    </recommendedName>
    <alternativeName>
        <fullName evidence="14">ATP:glycerol 3-phosphotransferase</fullName>
    </alternativeName>
    <alternativeName>
        <fullName evidence="14">Glycerokinase</fullName>
        <shortName evidence="14">GK</shortName>
    </alternativeName>
</protein>
<dbReference type="NCBIfam" id="TIGR01311">
    <property type="entry name" value="glycerol_kin"/>
    <property type="match status" value="1"/>
</dbReference>
<dbReference type="GO" id="GO:0004368">
    <property type="term" value="F:glycerol-3-phosphate dehydrogenase (quinone) activity"/>
    <property type="evidence" value="ECO:0007669"/>
    <property type="project" value="UniProtKB-EC"/>
</dbReference>
<feature type="binding site" evidence="14">
    <location>
        <position position="264"/>
    </location>
    <ligand>
        <name>ATP</name>
        <dbReference type="ChEBI" id="CHEBI:30616"/>
    </ligand>
</feature>
<evidence type="ECO:0000256" key="14">
    <source>
        <dbReference type="HAMAP-Rule" id="MF_00186"/>
    </source>
</evidence>
<dbReference type="Pfam" id="PF00370">
    <property type="entry name" value="FGGY_N"/>
    <property type="match status" value="1"/>
</dbReference>
<evidence type="ECO:0000256" key="3">
    <source>
        <dbReference type="ARBA" id="ARBA00007330"/>
    </source>
</evidence>
<dbReference type="InterPro" id="IPR031656">
    <property type="entry name" value="DAO_C"/>
</dbReference>
<dbReference type="InterPro" id="IPR036188">
    <property type="entry name" value="FAD/NAD-bd_sf"/>
</dbReference>
<evidence type="ECO:0000256" key="11">
    <source>
        <dbReference type="ARBA" id="ARBA00022840"/>
    </source>
</evidence>
<dbReference type="GO" id="GO:0006072">
    <property type="term" value="P:glycerol-3-phosphate metabolic process"/>
    <property type="evidence" value="ECO:0007669"/>
    <property type="project" value="UniProtKB-UniRule"/>
</dbReference>
<evidence type="ECO:0000256" key="8">
    <source>
        <dbReference type="ARBA" id="ARBA00022777"/>
    </source>
</evidence>
<feature type="binding site" evidence="14">
    <location>
        <position position="135"/>
    </location>
    <ligand>
        <name>glycerol</name>
        <dbReference type="ChEBI" id="CHEBI:17754"/>
    </ligand>
</feature>
<feature type="binding site" evidence="14">
    <location>
        <position position="242"/>
    </location>
    <ligand>
        <name>sn-glycerol 3-phosphate</name>
        <dbReference type="ChEBI" id="CHEBI:57597"/>
    </ligand>
</feature>
<dbReference type="OrthoDB" id="9766796at2"/>
<feature type="binding site" evidence="14">
    <location>
        <position position="84"/>
    </location>
    <ligand>
        <name>sn-glycerol 3-phosphate</name>
        <dbReference type="ChEBI" id="CHEBI:57597"/>
    </ligand>
</feature>
<name>A0A0A2H456_9FLAO</name>
<evidence type="ECO:0000259" key="16">
    <source>
        <dbReference type="Pfam" id="PF00370"/>
    </source>
</evidence>
<feature type="binding site" evidence="14">
    <location>
        <position position="83"/>
    </location>
    <ligand>
        <name>glycerol</name>
        <dbReference type="ChEBI" id="CHEBI:17754"/>
    </ligand>
</feature>
<comment type="similarity">
    <text evidence="3 15">Belongs to the FAD-dependent glycerol-3-phosphate dehydrogenase family.</text>
</comment>
<dbReference type="NCBIfam" id="NF000756">
    <property type="entry name" value="PRK00047.1"/>
    <property type="match status" value="1"/>
</dbReference>
<feature type="binding site" evidence="14">
    <location>
        <position position="312"/>
    </location>
    <ligand>
        <name>ATP</name>
        <dbReference type="ChEBI" id="CHEBI:30616"/>
    </ligand>
</feature>
<dbReference type="GO" id="GO:0009331">
    <property type="term" value="C:glycerol-3-phosphate dehydrogenase (FAD) complex"/>
    <property type="evidence" value="ECO:0007669"/>
    <property type="project" value="UniProtKB-UniRule"/>
</dbReference>
<dbReference type="PANTHER" id="PTHR10196:SF69">
    <property type="entry name" value="GLYCEROL KINASE"/>
    <property type="match status" value="1"/>
</dbReference>